<gene>
    <name evidence="11" type="ORF">MuYL_2922</name>
</gene>
<keyword evidence="7" id="KW-0653">Protein transport</keyword>
<evidence type="ECO:0000256" key="6">
    <source>
        <dbReference type="ARBA" id="ARBA00022692"/>
    </source>
</evidence>
<keyword evidence="5" id="KW-0997">Cell inner membrane</keyword>
<keyword evidence="6" id="KW-0812">Transmembrane</keyword>
<dbReference type="GO" id="GO:0098797">
    <property type="term" value="C:plasma membrane protein complex"/>
    <property type="evidence" value="ECO:0007669"/>
    <property type="project" value="TreeGrafter"/>
</dbReference>
<keyword evidence="9" id="KW-0472">Membrane</keyword>
<keyword evidence="4" id="KW-1003">Cell membrane</keyword>
<evidence type="ECO:0000256" key="8">
    <source>
        <dbReference type="ARBA" id="ARBA00022989"/>
    </source>
</evidence>
<evidence type="ECO:0000256" key="2">
    <source>
        <dbReference type="ARBA" id="ARBA00006555"/>
    </source>
</evidence>
<dbReference type="NCBIfam" id="TIGR01352">
    <property type="entry name" value="tonB_Cterm"/>
    <property type="match status" value="1"/>
</dbReference>
<feature type="domain" description="TonB C-terminal" evidence="10">
    <location>
        <begin position="33"/>
        <end position="124"/>
    </location>
</feature>
<dbReference type="AlphaFoldDB" id="A0A223NY48"/>
<sequence>MKRLLIISAAMLVLLFSFSIKTYSQTLTPPEFPRGKEAFSAFLKKNLKWPKDDDGGSQGIVIISFFVEKDGRLTEIKVAKSMGIAFDDEALHVMNLSPKWIPAMKNNKFIKSKYTVPIRFYITG</sequence>
<evidence type="ECO:0000256" key="3">
    <source>
        <dbReference type="ARBA" id="ARBA00022448"/>
    </source>
</evidence>
<evidence type="ECO:0000256" key="4">
    <source>
        <dbReference type="ARBA" id="ARBA00022475"/>
    </source>
</evidence>
<dbReference type="InterPro" id="IPR051045">
    <property type="entry name" value="TonB-dependent_transducer"/>
</dbReference>
<dbReference type="Gene3D" id="3.30.1150.10">
    <property type="match status" value="1"/>
</dbReference>
<evidence type="ECO:0000256" key="9">
    <source>
        <dbReference type="ARBA" id="ARBA00023136"/>
    </source>
</evidence>
<evidence type="ECO:0000256" key="7">
    <source>
        <dbReference type="ARBA" id="ARBA00022927"/>
    </source>
</evidence>
<evidence type="ECO:0000313" key="12">
    <source>
        <dbReference type="Proteomes" id="UP000215002"/>
    </source>
</evidence>
<proteinExistence type="inferred from homology"/>
<dbReference type="Pfam" id="PF03544">
    <property type="entry name" value="TonB_C"/>
    <property type="match status" value="1"/>
</dbReference>
<evidence type="ECO:0000256" key="5">
    <source>
        <dbReference type="ARBA" id="ARBA00022519"/>
    </source>
</evidence>
<protein>
    <submittedName>
        <fullName evidence="11">TonB family C-terminal domain-containing protein</fullName>
    </submittedName>
</protein>
<dbReference type="PROSITE" id="PS52015">
    <property type="entry name" value="TONB_CTD"/>
    <property type="match status" value="1"/>
</dbReference>
<dbReference type="InterPro" id="IPR006260">
    <property type="entry name" value="TonB/TolA_C"/>
</dbReference>
<accession>A0A223NY48</accession>
<evidence type="ECO:0000259" key="10">
    <source>
        <dbReference type="PROSITE" id="PS52015"/>
    </source>
</evidence>
<dbReference type="OrthoDB" id="649093at2"/>
<dbReference type="PANTHER" id="PTHR33446">
    <property type="entry name" value="PROTEIN TONB-RELATED"/>
    <property type="match status" value="1"/>
</dbReference>
<reference evidence="11 12" key="1">
    <citation type="submission" date="2017-08" db="EMBL/GenBank/DDBJ databases">
        <title>Complete genome sequence of Mucilaginibacter sp. strain BJC16-A31.</title>
        <authorList>
            <consortium name="Henan University of Science and Technology"/>
            <person name="You X."/>
        </authorList>
    </citation>
    <scope>NUCLEOTIDE SEQUENCE [LARGE SCALE GENOMIC DNA]</scope>
    <source>
        <strain evidence="11 12">BJC16-A31</strain>
    </source>
</reference>
<dbReference type="InterPro" id="IPR037682">
    <property type="entry name" value="TonB_C"/>
</dbReference>
<dbReference type="PANTHER" id="PTHR33446:SF2">
    <property type="entry name" value="PROTEIN TONB"/>
    <property type="match status" value="1"/>
</dbReference>
<dbReference type="SUPFAM" id="SSF74653">
    <property type="entry name" value="TolA/TonB C-terminal domain"/>
    <property type="match status" value="1"/>
</dbReference>
<keyword evidence="8" id="KW-1133">Transmembrane helix</keyword>
<comment type="similarity">
    <text evidence="2">Belongs to the TonB family.</text>
</comment>
<dbReference type="RefSeq" id="WP_094571109.1">
    <property type="nucleotide sequence ID" value="NZ_CP022743.1"/>
</dbReference>
<keyword evidence="3" id="KW-0813">Transport</keyword>
<dbReference type="GO" id="GO:0031992">
    <property type="term" value="F:energy transducer activity"/>
    <property type="evidence" value="ECO:0007669"/>
    <property type="project" value="TreeGrafter"/>
</dbReference>
<dbReference type="EMBL" id="CP022743">
    <property type="protein sequence ID" value="ASU34809.1"/>
    <property type="molecule type" value="Genomic_DNA"/>
</dbReference>
<dbReference type="Proteomes" id="UP000215002">
    <property type="component" value="Chromosome"/>
</dbReference>
<keyword evidence="12" id="KW-1185">Reference proteome</keyword>
<dbReference type="KEGG" id="muc:MuYL_2922"/>
<organism evidence="11 12">
    <name type="scientific">Mucilaginibacter xinganensis</name>
    <dbReference type="NCBI Taxonomy" id="1234841"/>
    <lineage>
        <taxon>Bacteria</taxon>
        <taxon>Pseudomonadati</taxon>
        <taxon>Bacteroidota</taxon>
        <taxon>Sphingobacteriia</taxon>
        <taxon>Sphingobacteriales</taxon>
        <taxon>Sphingobacteriaceae</taxon>
        <taxon>Mucilaginibacter</taxon>
    </lineage>
</organism>
<evidence type="ECO:0000256" key="1">
    <source>
        <dbReference type="ARBA" id="ARBA00004383"/>
    </source>
</evidence>
<evidence type="ECO:0000313" key="11">
    <source>
        <dbReference type="EMBL" id="ASU34809.1"/>
    </source>
</evidence>
<dbReference type="GO" id="GO:0055085">
    <property type="term" value="P:transmembrane transport"/>
    <property type="evidence" value="ECO:0007669"/>
    <property type="project" value="InterPro"/>
</dbReference>
<comment type="subcellular location">
    <subcellularLocation>
        <location evidence="1">Cell inner membrane</location>
        <topology evidence="1">Single-pass membrane protein</topology>
        <orientation evidence="1">Periplasmic side</orientation>
    </subcellularLocation>
</comment>
<name>A0A223NY48_9SPHI</name>
<dbReference type="GO" id="GO:0015031">
    <property type="term" value="P:protein transport"/>
    <property type="evidence" value="ECO:0007669"/>
    <property type="project" value="UniProtKB-KW"/>
</dbReference>